<evidence type="ECO:0000313" key="3">
    <source>
        <dbReference type="Proteomes" id="UP001649381"/>
    </source>
</evidence>
<dbReference type="InterPro" id="IPR037401">
    <property type="entry name" value="SnoaL-like"/>
</dbReference>
<dbReference type="Proteomes" id="UP001649381">
    <property type="component" value="Unassembled WGS sequence"/>
</dbReference>
<keyword evidence="3" id="KW-1185">Reference proteome</keyword>
<dbReference type="PANTHER" id="PTHR41252:SF1">
    <property type="entry name" value="BLR2505 PROTEIN"/>
    <property type="match status" value="1"/>
</dbReference>
<dbReference type="RefSeq" id="WP_236330966.1">
    <property type="nucleotide sequence ID" value="NZ_JAKIJS010000001.1"/>
</dbReference>
<dbReference type="PANTHER" id="PTHR41252">
    <property type="entry name" value="BLR2505 PROTEIN"/>
    <property type="match status" value="1"/>
</dbReference>
<dbReference type="Gene3D" id="3.10.450.50">
    <property type="match status" value="1"/>
</dbReference>
<gene>
    <name evidence="2" type="ORF">L2716_01460</name>
</gene>
<protein>
    <submittedName>
        <fullName evidence="2">Nuclear transport factor 2 family protein</fullName>
    </submittedName>
</protein>
<name>A0ABS9GU58_9BACL</name>
<comment type="caution">
    <text evidence="2">The sequence shown here is derived from an EMBL/GenBank/DDBJ whole genome shotgun (WGS) entry which is preliminary data.</text>
</comment>
<proteinExistence type="predicted"/>
<evidence type="ECO:0000259" key="1">
    <source>
        <dbReference type="Pfam" id="PF12680"/>
    </source>
</evidence>
<organism evidence="2 3">
    <name type="scientific">Pseudalkalibacillus berkeleyi</name>
    <dbReference type="NCBI Taxonomy" id="1069813"/>
    <lineage>
        <taxon>Bacteria</taxon>
        <taxon>Bacillati</taxon>
        <taxon>Bacillota</taxon>
        <taxon>Bacilli</taxon>
        <taxon>Bacillales</taxon>
        <taxon>Fictibacillaceae</taxon>
        <taxon>Pseudalkalibacillus</taxon>
    </lineage>
</organism>
<dbReference type="SUPFAM" id="SSF54427">
    <property type="entry name" value="NTF2-like"/>
    <property type="match status" value="1"/>
</dbReference>
<sequence length="131" mass="15327">MRRVISISREVWELSNVELVKNVYYHYADGNLSGVTSTFAPNIEWVRPEKNINIHGKVNVTKVFKKLEEKFIFFEVIPKSFIDAGEHVIVFSRYYGVFAESNQHIDVPVVQFIQMENQRVVKVREHIGSDR</sequence>
<feature type="domain" description="SnoaL-like" evidence="1">
    <location>
        <begin position="21"/>
        <end position="122"/>
    </location>
</feature>
<accession>A0ABS9GU58</accession>
<dbReference type="InterPro" id="IPR032710">
    <property type="entry name" value="NTF2-like_dom_sf"/>
</dbReference>
<dbReference type="EMBL" id="JAKIJS010000001">
    <property type="protein sequence ID" value="MCF6136377.1"/>
    <property type="molecule type" value="Genomic_DNA"/>
</dbReference>
<evidence type="ECO:0000313" key="2">
    <source>
        <dbReference type="EMBL" id="MCF6136377.1"/>
    </source>
</evidence>
<reference evidence="2 3" key="1">
    <citation type="submission" date="2022-01" db="EMBL/GenBank/DDBJ databases">
        <title>Alkalihalobacillus sp. EGI L200015, a novel bacterium isolated from a salt lake sediment.</title>
        <authorList>
            <person name="Gao L."/>
            <person name="Fang B.-Z."/>
            <person name="Li W.-J."/>
        </authorList>
    </citation>
    <scope>NUCLEOTIDE SEQUENCE [LARGE SCALE GENOMIC DNA]</scope>
    <source>
        <strain evidence="2 3">KCTC 12718</strain>
    </source>
</reference>
<dbReference type="Pfam" id="PF12680">
    <property type="entry name" value="SnoaL_2"/>
    <property type="match status" value="1"/>
</dbReference>